<protein>
    <submittedName>
        <fullName evidence="4">Centromere-associated protein E-like</fullName>
    </submittedName>
</protein>
<evidence type="ECO:0000313" key="3">
    <source>
        <dbReference type="Proteomes" id="UP000695007"/>
    </source>
</evidence>
<evidence type="ECO:0000256" key="2">
    <source>
        <dbReference type="SAM" id="MobiDB-lite"/>
    </source>
</evidence>
<feature type="coiled-coil region" evidence="1">
    <location>
        <begin position="113"/>
        <end position="215"/>
    </location>
</feature>
<sequence length="1023" mass="119062">MSFSKARIQRFNELPSEVPPPGAYDPKFGSNVSGSIAKKTGRLNDAKSTTSSGAEYSASVSSRSTSIKQFRTPQLPKKRVFVKPTGTSCPRARTKLYAEQNNLQSKYGTDQELSDLRVECANKDKTLHEYEKQIDDMRAEFQDLTEKYKTLQNDNSQVEKQHRNEIESMLSFILKSQEEEMYEKRKIEEEFKRTISNLERQLRKQKEQDELINQMTKLEVATIKLDKIHEDMNDTLDTKDLQVTDILKFQSKTEHTLTNVQIELQKSENQVANFEDSFHSIDNDNNPAILTIDPQLIGEMTGVLQEYIDYDNSDGKWNVKSMSFHPDVERFLKTIRTFIVKLKLAYEHEAELSRDNFNEERENLEQKLETNRTIVTDLKHKLTETNETNRFLTEELQDVQDLYKDMNCTMSEMKTQLELANDKYTKELAVHKTELELISKRNIEERTKLKDLLEEARSEYLKELDNMTSARNEELSEVKQAMEKRIEDEKKRMKEGGNKMVENAEAITRETLNACRAESEERVKRVIAETDALTREAKNVSEEELRKATEKYNCRLDHLENEKDTLTTKLGQQDVEIIQLTAALEEMKCTAETQESFSQSLQAELDRAEAELMEKKEELRNLKDQIRMESAEMVARRRRFDVVMSENQASVAALTHRLAQSEAEVERLQKELQTNEGSLTGYCDLFESIVQDSKMVQEELHSITNKVEEKVDIINQLEVQSVTEINTAKTAFNAKIENLKSVTIHELSKAQKECKSKCEQIIELKGNLCQMSDRLSEAMNMLLKLEEINDGQSIELSQLELQNIKLQQQLDNKNQIIEGNGLSFTTQLQCNITEMTEMNQQLSKLTKEIKILKENRDEIEKRKYDFDELRLKYDDEISVLTKGLESEQIEREKLEKQVKEYERICEHLKDQCKQVSDKYTETINQNNHKQRIKQMSQLQEKIDIQQVDLLRLRQELESKSDLINELHQANEKLKFDERRQLGLGKENMHVISSPHKTLFPKSTNTTPVASPHKPHTPLRDRND</sequence>
<evidence type="ECO:0000256" key="1">
    <source>
        <dbReference type="SAM" id="Coils"/>
    </source>
</evidence>
<organism evidence="3 4">
    <name type="scientific">Ceratosolen solmsi marchali</name>
    <dbReference type="NCBI Taxonomy" id="326594"/>
    <lineage>
        <taxon>Eukaryota</taxon>
        <taxon>Metazoa</taxon>
        <taxon>Ecdysozoa</taxon>
        <taxon>Arthropoda</taxon>
        <taxon>Hexapoda</taxon>
        <taxon>Insecta</taxon>
        <taxon>Pterygota</taxon>
        <taxon>Neoptera</taxon>
        <taxon>Endopterygota</taxon>
        <taxon>Hymenoptera</taxon>
        <taxon>Apocrita</taxon>
        <taxon>Proctotrupomorpha</taxon>
        <taxon>Chalcidoidea</taxon>
        <taxon>Agaonidae</taxon>
        <taxon>Agaoninae</taxon>
        <taxon>Ceratosolen</taxon>
    </lineage>
</organism>
<accession>A0AAJ6YQ27</accession>
<name>A0AAJ6YQ27_9HYME</name>
<dbReference type="RefSeq" id="XP_011502136.1">
    <property type="nucleotide sequence ID" value="XM_011503834.1"/>
</dbReference>
<reference evidence="4" key="1">
    <citation type="submission" date="2025-08" db="UniProtKB">
        <authorList>
            <consortium name="RefSeq"/>
        </authorList>
    </citation>
    <scope>IDENTIFICATION</scope>
</reference>
<feature type="region of interest" description="Disordered" evidence="2">
    <location>
        <begin position="1"/>
        <end position="65"/>
    </location>
</feature>
<feature type="coiled-coil region" evidence="1">
    <location>
        <begin position="782"/>
        <end position="979"/>
    </location>
</feature>
<proteinExistence type="predicted"/>
<keyword evidence="3" id="KW-1185">Reference proteome</keyword>
<evidence type="ECO:0000313" key="4">
    <source>
        <dbReference type="RefSeq" id="XP_011502136.1"/>
    </source>
</evidence>
<feature type="compositionally biased region" description="Low complexity" evidence="2">
    <location>
        <begin position="51"/>
        <end position="65"/>
    </location>
</feature>
<dbReference type="Proteomes" id="UP000695007">
    <property type="component" value="Unplaced"/>
</dbReference>
<feature type="region of interest" description="Disordered" evidence="2">
    <location>
        <begin position="995"/>
        <end position="1023"/>
    </location>
</feature>
<dbReference type="GeneID" id="105365620"/>
<keyword evidence="1" id="KW-0175">Coiled coil</keyword>
<dbReference type="KEGG" id="csol:105365620"/>
<dbReference type="AlphaFoldDB" id="A0AAJ6YQ27"/>
<feature type="coiled-coil region" evidence="1">
    <location>
        <begin position="347"/>
        <end position="678"/>
    </location>
</feature>
<gene>
    <name evidence="4" type="primary">LOC105365620</name>
</gene>